<comment type="caution">
    <text evidence="1">The sequence shown here is derived from an EMBL/GenBank/DDBJ whole genome shotgun (WGS) entry which is preliminary data.</text>
</comment>
<organism evidence="1 2">
    <name type="scientific">Stenotrophomonas koreensis</name>
    <dbReference type="NCBI Taxonomy" id="266128"/>
    <lineage>
        <taxon>Bacteria</taxon>
        <taxon>Pseudomonadati</taxon>
        <taxon>Pseudomonadota</taxon>
        <taxon>Gammaproteobacteria</taxon>
        <taxon>Lysobacterales</taxon>
        <taxon>Lysobacteraceae</taxon>
        <taxon>Stenotrophomonas</taxon>
    </lineage>
</organism>
<protein>
    <submittedName>
        <fullName evidence="1">Uncharacterized protein</fullName>
    </submittedName>
</protein>
<dbReference type="RefSeq" id="WP_182621760.1">
    <property type="nucleotide sequence ID" value="NZ_JACIUV010000002.1"/>
</dbReference>
<sequence>MKIQIQCQLVRIRLDESELTCLLAGQSVENHTALAGAGKWSQTVHLHPQPMVELTGSPQALVIGLPHAPVLALSARLPSREGLLWELSGTEQPLQLQLDVDIRDSRRQRGAPHRVDAPITPAV</sequence>
<proteinExistence type="predicted"/>
<dbReference type="EMBL" id="JACIUV010000002">
    <property type="protein sequence ID" value="MBB1116492.1"/>
    <property type="molecule type" value="Genomic_DNA"/>
</dbReference>
<dbReference type="Proteomes" id="UP000550609">
    <property type="component" value="Unassembled WGS sequence"/>
</dbReference>
<dbReference type="AlphaFoldDB" id="A0A7W3YUV1"/>
<accession>A0A7W3YUV1</accession>
<reference evidence="1 2" key="1">
    <citation type="submission" date="2020-08" db="EMBL/GenBank/DDBJ databases">
        <title>Stenotrophomonas sp. W1S232.</title>
        <authorList>
            <person name="Deng Y."/>
        </authorList>
    </citation>
    <scope>NUCLEOTIDE SEQUENCE [LARGE SCALE GENOMIC DNA]</scope>
    <source>
        <strain evidence="1 2">W1S232</strain>
    </source>
</reference>
<name>A0A7W3YUV1_9GAMM</name>
<evidence type="ECO:0000313" key="1">
    <source>
        <dbReference type="EMBL" id="MBB1116492.1"/>
    </source>
</evidence>
<gene>
    <name evidence="1" type="ORF">H4O09_05400</name>
</gene>
<evidence type="ECO:0000313" key="2">
    <source>
        <dbReference type="Proteomes" id="UP000550609"/>
    </source>
</evidence>